<comment type="caution">
    <text evidence="1">The sequence shown here is derived from an EMBL/GenBank/DDBJ whole genome shotgun (WGS) entry which is preliminary data.</text>
</comment>
<protein>
    <submittedName>
        <fullName evidence="1">Uncharacterized protein</fullName>
    </submittedName>
</protein>
<dbReference type="EMBL" id="CM039438">
    <property type="protein sequence ID" value="KAI4300754.1"/>
    <property type="molecule type" value="Genomic_DNA"/>
</dbReference>
<evidence type="ECO:0000313" key="1">
    <source>
        <dbReference type="EMBL" id="KAI4300754.1"/>
    </source>
</evidence>
<keyword evidence="2" id="KW-1185">Reference proteome</keyword>
<accession>A0ACB9KTN7</accession>
<evidence type="ECO:0000313" key="2">
    <source>
        <dbReference type="Proteomes" id="UP000828941"/>
    </source>
</evidence>
<dbReference type="Proteomes" id="UP000828941">
    <property type="component" value="Chromosome 13"/>
</dbReference>
<name>A0ACB9KTN7_BAUVA</name>
<sequence>MFKHIKDLLFIGGQGIWQEDSKARTLRLEPHHYYSRREFQGLNDQHVLDIANAYSIFPLNKRNSRVFSSHNKCLLALVMFASRPMGRKAKKSIYYTFINIHMNFVTSTF</sequence>
<organism evidence="1 2">
    <name type="scientific">Bauhinia variegata</name>
    <name type="common">Purple orchid tree</name>
    <name type="synonym">Phanera variegata</name>
    <dbReference type="NCBI Taxonomy" id="167791"/>
    <lineage>
        <taxon>Eukaryota</taxon>
        <taxon>Viridiplantae</taxon>
        <taxon>Streptophyta</taxon>
        <taxon>Embryophyta</taxon>
        <taxon>Tracheophyta</taxon>
        <taxon>Spermatophyta</taxon>
        <taxon>Magnoliopsida</taxon>
        <taxon>eudicotyledons</taxon>
        <taxon>Gunneridae</taxon>
        <taxon>Pentapetalae</taxon>
        <taxon>rosids</taxon>
        <taxon>fabids</taxon>
        <taxon>Fabales</taxon>
        <taxon>Fabaceae</taxon>
        <taxon>Cercidoideae</taxon>
        <taxon>Cercideae</taxon>
        <taxon>Bauhiniinae</taxon>
        <taxon>Bauhinia</taxon>
    </lineage>
</organism>
<proteinExistence type="predicted"/>
<reference evidence="1 2" key="1">
    <citation type="journal article" date="2022" name="DNA Res.">
        <title>Chromosomal-level genome assembly of the orchid tree Bauhinia variegata (Leguminosae; Cercidoideae) supports the allotetraploid origin hypothesis of Bauhinia.</title>
        <authorList>
            <person name="Zhong Y."/>
            <person name="Chen Y."/>
            <person name="Zheng D."/>
            <person name="Pang J."/>
            <person name="Liu Y."/>
            <person name="Luo S."/>
            <person name="Meng S."/>
            <person name="Qian L."/>
            <person name="Wei D."/>
            <person name="Dai S."/>
            <person name="Zhou R."/>
        </authorList>
    </citation>
    <scope>NUCLEOTIDE SEQUENCE [LARGE SCALE GENOMIC DNA]</scope>
    <source>
        <strain evidence="1">BV-YZ2020</strain>
    </source>
</reference>
<gene>
    <name evidence="1" type="ORF">L6164_034092</name>
</gene>